<dbReference type="AlphaFoldDB" id="A0A974S0N8"/>
<evidence type="ECO:0000313" key="1">
    <source>
        <dbReference type="EMBL" id="QQT00837.1"/>
    </source>
</evidence>
<protein>
    <submittedName>
        <fullName evidence="1">Uncharacterized protein</fullName>
    </submittedName>
</protein>
<proteinExistence type="predicted"/>
<dbReference type="KEGG" id="ppsr:I6J18_02640"/>
<accession>A0A974S0N8</accession>
<keyword evidence="2" id="KW-1185">Reference proteome</keyword>
<evidence type="ECO:0000313" key="2">
    <source>
        <dbReference type="Proteomes" id="UP000595254"/>
    </source>
</evidence>
<reference evidence="1 2" key="1">
    <citation type="submission" date="2021-01" db="EMBL/GenBank/DDBJ databases">
        <title>FDA dAtabase for Regulatory Grade micrObial Sequences (FDA-ARGOS): Supporting development and validation of Infectious Disease Dx tests.</title>
        <authorList>
            <person name="Nelson B."/>
            <person name="Plummer A."/>
            <person name="Tallon L."/>
            <person name="Sadzewicz L."/>
            <person name="Zhao X."/>
            <person name="Boylan J."/>
            <person name="Ott S."/>
            <person name="Bowen H."/>
            <person name="Vavikolanu K."/>
            <person name="Mehta A."/>
            <person name="Aluvathingal J."/>
            <person name="Nadendla S."/>
            <person name="Myers T."/>
            <person name="Yan Y."/>
            <person name="Sichtig H."/>
        </authorList>
    </citation>
    <scope>NUCLEOTIDE SEQUENCE [LARGE SCALE GENOMIC DNA]</scope>
    <source>
        <strain evidence="1 2">FDAARGOS_1161</strain>
    </source>
</reference>
<sequence>MSIRIEQIREINREKMVPLLKLCFEKDSFLDILNRSNLKSAYAAYCDEELQGMIFAWVSTFHPHCTYIRLISNPMYPEQVIPENFRNIA</sequence>
<gene>
    <name evidence="1" type="ORF">I6J18_02640</name>
</gene>
<dbReference type="Proteomes" id="UP000595254">
    <property type="component" value="Chromosome"/>
</dbReference>
<organism evidence="1 2">
    <name type="scientific">Peribacillus psychrosaccharolyticus</name>
    <name type="common">Bacillus psychrosaccharolyticus</name>
    <dbReference type="NCBI Taxonomy" id="1407"/>
    <lineage>
        <taxon>Bacteria</taxon>
        <taxon>Bacillati</taxon>
        <taxon>Bacillota</taxon>
        <taxon>Bacilli</taxon>
        <taxon>Bacillales</taxon>
        <taxon>Bacillaceae</taxon>
        <taxon>Peribacillus</taxon>
    </lineage>
</organism>
<name>A0A974S0N8_PERPY</name>
<dbReference type="RefSeq" id="WP_081704939.1">
    <property type="nucleotide sequence ID" value="NZ_CP068053.1"/>
</dbReference>
<dbReference type="EMBL" id="CP068053">
    <property type="protein sequence ID" value="QQT00837.1"/>
    <property type="molecule type" value="Genomic_DNA"/>
</dbReference>